<comment type="caution">
    <text evidence="1">The sequence shown here is derived from an EMBL/GenBank/DDBJ whole genome shotgun (WGS) entry which is preliminary data.</text>
</comment>
<reference evidence="1 2" key="1">
    <citation type="submission" date="2018-03" db="EMBL/GenBank/DDBJ databases">
        <title>Comparative genomics illustrates the genes involved in a hyperalkaliphilic mechanisms of Serpentinomonas isolated from highly-alkaline calcium-rich serpentinized springs.</title>
        <authorList>
            <person name="Suzuki S."/>
            <person name="Ishii S."/>
            <person name="Walworth N."/>
            <person name="Bird L."/>
            <person name="Kuenen J.G."/>
            <person name="Nealson K.H."/>
        </authorList>
    </citation>
    <scope>NUCLEOTIDE SEQUENCE [LARGE SCALE GENOMIC DNA]</scope>
    <source>
        <strain evidence="1 2">83</strain>
    </source>
</reference>
<accession>A0A2S9KBF3</accession>
<dbReference type="AlphaFoldDB" id="A0A2S9KBF3"/>
<evidence type="ECO:0000313" key="2">
    <source>
        <dbReference type="Proteomes" id="UP000238326"/>
    </source>
</evidence>
<sequence length="207" mass="22876">MRRLWLVRHARPLVEPGLCYGASDMPADAADTERAARELAAVLPAGATLVMSGLQRAQQLARALQARRPELALPLCDPRLNEMDFGRFELSRWDAIDRAEFDAWTDNFHSHRFGGRESVAELLARVGQALHDAGLIQPSTEKQYPASQDLVWFTHAGVIRAASLLHARPDARPLATDWPAQAPAFGGWHCLDWPLPYGAGKGYSFQG</sequence>
<protein>
    <submittedName>
        <fullName evidence="1">Phosphoglycerate kinase</fullName>
    </submittedName>
</protein>
<name>A0A2S9KBF3_9BURK</name>
<evidence type="ECO:0000313" key="1">
    <source>
        <dbReference type="EMBL" id="PRD67778.1"/>
    </source>
</evidence>
<dbReference type="InterPro" id="IPR029033">
    <property type="entry name" value="His_PPase_superfam"/>
</dbReference>
<dbReference type="GO" id="GO:0016301">
    <property type="term" value="F:kinase activity"/>
    <property type="evidence" value="ECO:0007669"/>
    <property type="project" value="UniProtKB-KW"/>
</dbReference>
<dbReference type="InterPro" id="IPR013078">
    <property type="entry name" value="His_Pase_superF_clade-1"/>
</dbReference>
<keyword evidence="2" id="KW-1185">Reference proteome</keyword>
<dbReference type="SUPFAM" id="SSF53254">
    <property type="entry name" value="Phosphoglycerate mutase-like"/>
    <property type="match status" value="1"/>
</dbReference>
<gene>
    <name evidence="1" type="ORF">C6P61_14755</name>
</gene>
<proteinExistence type="predicted"/>
<dbReference type="Pfam" id="PF00300">
    <property type="entry name" value="His_Phos_1"/>
    <property type="match status" value="1"/>
</dbReference>
<dbReference type="Gene3D" id="3.40.50.1240">
    <property type="entry name" value="Phosphoglycerate mutase-like"/>
    <property type="match status" value="1"/>
</dbReference>
<dbReference type="SMART" id="SM00855">
    <property type="entry name" value="PGAM"/>
    <property type="match status" value="1"/>
</dbReference>
<dbReference type="OrthoDB" id="5296884at2"/>
<dbReference type="EMBL" id="PVLR01000046">
    <property type="protein sequence ID" value="PRD67778.1"/>
    <property type="molecule type" value="Genomic_DNA"/>
</dbReference>
<dbReference type="Proteomes" id="UP000238326">
    <property type="component" value="Unassembled WGS sequence"/>
</dbReference>
<keyword evidence="1" id="KW-0418">Kinase</keyword>
<organism evidence="1 2">
    <name type="scientific">Malikia spinosa</name>
    <dbReference type="NCBI Taxonomy" id="86180"/>
    <lineage>
        <taxon>Bacteria</taxon>
        <taxon>Pseudomonadati</taxon>
        <taxon>Pseudomonadota</taxon>
        <taxon>Betaproteobacteria</taxon>
        <taxon>Burkholderiales</taxon>
        <taxon>Comamonadaceae</taxon>
        <taxon>Malikia</taxon>
    </lineage>
</organism>
<keyword evidence="1" id="KW-0808">Transferase</keyword>